<keyword evidence="3" id="KW-1185">Reference proteome</keyword>
<sequence>MNSLILFTALATGQLPDTPPPAGVYLPPVPQVGAPGRFVGAQQPAAQPVPVKPMPPAGMPPAGMPPAGMPPANGNGNGEKKEEEKKEDDQPPPPEPYALMRILSTTRFGPRLEESGITISGWLQGNYSTSTAHRSNQPVTFNDRSDFWQFNQNYLKIEKTVDTSKSEFQLGFRTDWILPGTDARYSISRGLLSNQNGVGAPGAKDAYPVDLFQAYVDAFLPNVGPKGTTLRVGKFATHIGYELVQGAETPFLQRAYLFQYNPFTHTGAWAITPLNDTWTVSNGLVMGADNFFGVAQPTYIGQLKWAPKEGKTTALLNVMATDPRFSTSGSYPFYNVYNFQVSHNFTDKLTYVFDSSFSHIDGAPLPSEGGASGSATWYGAANYLLYKHTDQVTSNFRVELFEDTKGFRTGSKGLYTEVTYGLAYSPTRSLMFRPTVRYDHNNSSRPFDGSSNLFTAAMDVILRY</sequence>
<reference evidence="2 3" key="1">
    <citation type="submission" date="2021-04" db="EMBL/GenBank/DDBJ databases">
        <authorList>
            <person name="Ivanova A."/>
        </authorList>
    </citation>
    <scope>NUCLEOTIDE SEQUENCE [LARGE SCALE GENOMIC DNA]</scope>
    <source>
        <strain evidence="2 3">G18</strain>
    </source>
</reference>
<dbReference type="InterPro" id="IPR011486">
    <property type="entry name" value="BBP2"/>
</dbReference>
<dbReference type="EMBL" id="JAGKQQ010000001">
    <property type="protein sequence ID" value="MBP3954217.1"/>
    <property type="molecule type" value="Genomic_DNA"/>
</dbReference>
<feature type="compositionally biased region" description="Pro residues" evidence="1">
    <location>
        <begin position="50"/>
        <end position="69"/>
    </location>
</feature>
<comment type="caution">
    <text evidence="2">The sequence shown here is derived from an EMBL/GenBank/DDBJ whole genome shotgun (WGS) entry which is preliminary data.</text>
</comment>
<accession>A0ABS5BKI3</accession>
<feature type="compositionally biased region" description="Low complexity" evidence="1">
    <location>
        <begin position="39"/>
        <end position="49"/>
    </location>
</feature>
<gene>
    <name evidence="2" type="ORF">J8F10_02765</name>
</gene>
<feature type="compositionally biased region" description="Basic and acidic residues" evidence="1">
    <location>
        <begin position="78"/>
        <end position="89"/>
    </location>
</feature>
<evidence type="ECO:0000256" key="1">
    <source>
        <dbReference type="SAM" id="MobiDB-lite"/>
    </source>
</evidence>
<organism evidence="2 3">
    <name type="scientific">Gemmata palustris</name>
    <dbReference type="NCBI Taxonomy" id="2822762"/>
    <lineage>
        <taxon>Bacteria</taxon>
        <taxon>Pseudomonadati</taxon>
        <taxon>Planctomycetota</taxon>
        <taxon>Planctomycetia</taxon>
        <taxon>Gemmatales</taxon>
        <taxon>Gemmataceae</taxon>
        <taxon>Gemmata</taxon>
    </lineage>
</organism>
<name>A0ABS5BKI3_9BACT</name>
<evidence type="ECO:0000313" key="3">
    <source>
        <dbReference type="Proteomes" id="UP000676565"/>
    </source>
</evidence>
<dbReference type="Pfam" id="PF07642">
    <property type="entry name" value="BBP2"/>
    <property type="match status" value="1"/>
</dbReference>
<protein>
    <submittedName>
        <fullName evidence="2">Porin</fullName>
    </submittedName>
</protein>
<dbReference type="Proteomes" id="UP000676565">
    <property type="component" value="Unassembled WGS sequence"/>
</dbReference>
<evidence type="ECO:0000313" key="2">
    <source>
        <dbReference type="EMBL" id="MBP3954217.1"/>
    </source>
</evidence>
<proteinExistence type="predicted"/>
<feature type="region of interest" description="Disordered" evidence="1">
    <location>
        <begin position="34"/>
        <end position="97"/>
    </location>
</feature>
<dbReference type="RefSeq" id="WP_210652359.1">
    <property type="nucleotide sequence ID" value="NZ_JAGKQQ010000001.1"/>
</dbReference>